<dbReference type="GeneID" id="78152326"/>
<gene>
    <name evidence="2" type="ORF">BN2458_PEG0976</name>
</gene>
<sequence>MNRILQILYYSLILCLFILPLSLVARDYTNNLPSQIILQNGERRFDNLTATCGNQYCTFGTPGFFNPRAFDFSYSTNGGSSSLVFFGKTPQNPYGFRNSVFMVGGFHIGTQSKLTIEDFHTLAVQRGLVLDENATLEVILQKGQRIPASEYGPSSKVYIGTANDLYLGNGSTLNVSNGDYFIANSKTIVGNNTRLIVDTGIIRFHNAIQNNGSIELSGKVENTGYQSAGKTDLTLSSVVNYGTINITGDFQNGGNPTADGIFDVANPGAGNLINYGGTITISGKLTNNQALNHYMQTRGSSVQIYGGSIIVRGGMENNAGNTLIFGAYNGVLGKLEGNLVNQGKVQVNIAGANLGSHQLITGSVTGNTNFEILTNGRKSEFINTTMQGNSLSIQKKHRRNQ</sequence>
<proteinExistence type="predicted"/>
<dbReference type="PATRIC" id="fig|76936.10.peg.955"/>
<dbReference type="Proteomes" id="UP000064525">
    <property type="component" value="Chromosome I"/>
</dbReference>
<evidence type="ECO:0008006" key="4">
    <source>
        <dbReference type="Google" id="ProtNLM"/>
    </source>
</evidence>
<accession>A0A0S4PUH9</accession>
<organism evidence="2 3">
    <name type="scientific">Helicobacter typhlonius</name>
    <dbReference type="NCBI Taxonomy" id="76936"/>
    <lineage>
        <taxon>Bacteria</taxon>
        <taxon>Pseudomonadati</taxon>
        <taxon>Campylobacterota</taxon>
        <taxon>Epsilonproteobacteria</taxon>
        <taxon>Campylobacterales</taxon>
        <taxon>Helicobacteraceae</taxon>
        <taxon>Helicobacter</taxon>
    </lineage>
</organism>
<evidence type="ECO:0000256" key="1">
    <source>
        <dbReference type="SAM" id="Phobius"/>
    </source>
</evidence>
<keyword evidence="1" id="KW-0472">Membrane</keyword>
<name>A0A0S4PUH9_9HELI</name>
<keyword evidence="1" id="KW-0812">Transmembrane</keyword>
<protein>
    <recommendedName>
        <fullName evidence="4">Autotransporter domain-containing protein</fullName>
    </recommendedName>
</protein>
<dbReference type="AlphaFoldDB" id="A0A0S4PUH9"/>
<dbReference type="EMBL" id="LN907858">
    <property type="protein sequence ID" value="CUU39861.1"/>
    <property type="molecule type" value="Genomic_DNA"/>
</dbReference>
<keyword evidence="1" id="KW-1133">Transmembrane helix</keyword>
<evidence type="ECO:0000313" key="3">
    <source>
        <dbReference type="Proteomes" id="UP000064525"/>
    </source>
</evidence>
<dbReference type="KEGG" id="hty:BN2458_PEG0976"/>
<reference evidence="3" key="1">
    <citation type="submission" date="2015-11" db="EMBL/GenBank/DDBJ databases">
        <authorList>
            <person name="Anvar S.Y."/>
        </authorList>
    </citation>
    <scope>NUCLEOTIDE SEQUENCE [LARGE SCALE GENOMIC DNA]</scope>
</reference>
<feature type="transmembrane region" description="Helical" evidence="1">
    <location>
        <begin position="7"/>
        <end position="25"/>
    </location>
</feature>
<dbReference type="RefSeq" id="WP_231944861.1">
    <property type="nucleotide sequence ID" value="NZ_CAMTKE010000012.1"/>
</dbReference>
<evidence type="ECO:0000313" key="2">
    <source>
        <dbReference type="EMBL" id="CUU39861.1"/>
    </source>
</evidence>